<dbReference type="EMBL" id="GBXM01088306">
    <property type="protein sequence ID" value="JAH20271.1"/>
    <property type="molecule type" value="Transcribed_RNA"/>
</dbReference>
<proteinExistence type="predicted"/>
<evidence type="ECO:0000313" key="2">
    <source>
        <dbReference type="EMBL" id="JAH20271.1"/>
    </source>
</evidence>
<sequence>MKSLPFKTPSPTQKTNTHTHKRNVGMTNGKYPT</sequence>
<name>A0A0E9QTJ6_ANGAN</name>
<dbReference type="AlphaFoldDB" id="A0A0E9QTJ6"/>
<protein>
    <submittedName>
        <fullName evidence="2">Uncharacterized protein</fullName>
    </submittedName>
</protein>
<reference evidence="2" key="2">
    <citation type="journal article" date="2015" name="Fish Shellfish Immunol.">
        <title>Early steps in the European eel (Anguilla anguilla)-Vibrio vulnificus interaction in the gills: Role of the RtxA13 toxin.</title>
        <authorList>
            <person name="Callol A."/>
            <person name="Pajuelo D."/>
            <person name="Ebbesson L."/>
            <person name="Teles M."/>
            <person name="MacKenzie S."/>
            <person name="Amaro C."/>
        </authorList>
    </citation>
    <scope>NUCLEOTIDE SEQUENCE</scope>
</reference>
<feature type="region of interest" description="Disordered" evidence="1">
    <location>
        <begin position="1"/>
        <end position="33"/>
    </location>
</feature>
<evidence type="ECO:0000256" key="1">
    <source>
        <dbReference type="SAM" id="MobiDB-lite"/>
    </source>
</evidence>
<reference evidence="2" key="1">
    <citation type="submission" date="2014-11" db="EMBL/GenBank/DDBJ databases">
        <authorList>
            <person name="Amaro Gonzalez C."/>
        </authorList>
    </citation>
    <scope>NUCLEOTIDE SEQUENCE</scope>
</reference>
<accession>A0A0E9QTJ6</accession>
<organism evidence="2">
    <name type="scientific">Anguilla anguilla</name>
    <name type="common">European freshwater eel</name>
    <name type="synonym">Muraena anguilla</name>
    <dbReference type="NCBI Taxonomy" id="7936"/>
    <lineage>
        <taxon>Eukaryota</taxon>
        <taxon>Metazoa</taxon>
        <taxon>Chordata</taxon>
        <taxon>Craniata</taxon>
        <taxon>Vertebrata</taxon>
        <taxon>Euteleostomi</taxon>
        <taxon>Actinopterygii</taxon>
        <taxon>Neopterygii</taxon>
        <taxon>Teleostei</taxon>
        <taxon>Anguilliformes</taxon>
        <taxon>Anguillidae</taxon>
        <taxon>Anguilla</taxon>
    </lineage>
</organism>